<accession>A0A923RS09</accession>
<dbReference type="EMBL" id="JACOPF010000004">
    <property type="protein sequence ID" value="MBC5690288.1"/>
    <property type="molecule type" value="Genomic_DNA"/>
</dbReference>
<comment type="similarity">
    <text evidence="1">Belongs to the bacterial solute-binding protein 5 family.</text>
</comment>
<dbReference type="InterPro" id="IPR030678">
    <property type="entry name" value="Peptide/Ni-bd"/>
</dbReference>
<keyword evidence="3 4" id="KW-0732">Signal</keyword>
<evidence type="ECO:0000259" key="5">
    <source>
        <dbReference type="Pfam" id="PF00496"/>
    </source>
</evidence>
<dbReference type="SUPFAM" id="SSF53850">
    <property type="entry name" value="Periplasmic binding protein-like II"/>
    <property type="match status" value="1"/>
</dbReference>
<feature type="signal peptide" evidence="4">
    <location>
        <begin position="1"/>
        <end position="24"/>
    </location>
</feature>
<evidence type="ECO:0000256" key="1">
    <source>
        <dbReference type="ARBA" id="ARBA00005695"/>
    </source>
</evidence>
<dbReference type="Pfam" id="PF00496">
    <property type="entry name" value="SBP_bac_5"/>
    <property type="match status" value="1"/>
</dbReference>
<evidence type="ECO:0000256" key="2">
    <source>
        <dbReference type="ARBA" id="ARBA00022448"/>
    </source>
</evidence>
<proteinExistence type="inferred from homology"/>
<dbReference type="AlphaFoldDB" id="A0A923RS09"/>
<dbReference type="Gene3D" id="3.40.190.10">
    <property type="entry name" value="Periplasmic binding protein-like II"/>
    <property type="match status" value="1"/>
</dbReference>
<sequence length="514" mass="57083">MKRRGTAILLVLTVVLSVALNGCSGDKNQTASATENELSGKPVEGGSIRVGISQDLDSLDPHKAVAAGTKEVLFNIYEGLVKPDKDGNLVEAVASSYEISEDAKVYTFTLRDGVQFHNGKDVTAEDVKYSIDRCADTSDGEPFVSAYSIIESVNILDEKTIEIRLTEPNTEFLAYMTTAIIPEGYEELETAPVGTGPFVFESRSPQENIVLKKNESYWGEKAHLDEVEFKIVADADMVVTNLKGGSIDMYMRLTSAQAAELTKGFHIEEGTMNLVQALYLNNDAEPLNNEKVRQALCYAVNPDEIMAMIADGKGVRVGTSMYPGLKKYFDESYTNYYEQDYEKAKELLKEAGYPDGFDLEITVSSADQPHVDTAQVIAEELKNIGVNVTIKPIEWEAWLEDVYAGRNFQSTVVGVDASNLSARAMLERFVSDAEGNFINFKDEKYDEIFKEAISTVDEEKQTELYKELEGILAEKAANVYIQDLANLVAVSDKYDGYEFYPLYVQDMSTIYMVE</sequence>
<organism evidence="6 7">
    <name type="scientific">Mediterraneibacter hominis</name>
    <dbReference type="NCBI Taxonomy" id="2763054"/>
    <lineage>
        <taxon>Bacteria</taxon>
        <taxon>Bacillati</taxon>
        <taxon>Bacillota</taxon>
        <taxon>Clostridia</taxon>
        <taxon>Lachnospirales</taxon>
        <taxon>Lachnospiraceae</taxon>
        <taxon>Mediterraneibacter</taxon>
    </lineage>
</organism>
<dbReference type="RefSeq" id="WP_186876944.1">
    <property type="nucleotide sequence ID" value="NZ_JACOPF010000004.1"/>
</dbReference>
<evidence type="ECO:0000256" key="3">
    <source>
        <dbReference type="ARBA" id="ARBA00022729"/>
    </source>
</evidence>
<feature type="domain" description="Solute-binding protein family 5" evidence="5">
    <location>
        <begin position="89"/>
        <end position="436"/>
    </location>
</feature>
<dbReference type="PANTHER" id="PTHR30290">
    <property type="entry name" value="PERIPLASMIC BINDING COMPONENT OF ABC TRANSPORTER"/>
    <property type="match status" value="1"/>
</dbReference>
<dbReference type="GO" id="GO:1904680">
    <property type="term" value="F:peptide transmembrane transporter activity"/>
    <property type="evidence" value="ECO:0007669"/>
    <property type="project" value="TreeGrafter"/>
</dbReference>
<dbReference type="GO" id="GO:0042597">
    <property type="term" value="C:periplasmic space"/>
    <property type="evidence" value="ECO:0007669"/>
    <property type="project" value="UniProtKB-ARBA"/>
</dbReference>
<evidence type="ECO:0000313" key="6">
    <source>
        <dbReference type="EMBL" id="MBC5690288.1"/>
    </source>
</evidence>
<dbReference type="GO" id="GO:0043190">
    <property type="term" value="C:ATP-binding cassette (ABC) transporter complex"/>
    <property type="evidence" value="ECO:0007669"/>
    <property type="project" value="InterPro"/>
</dbReference>
<dbReference type="GO" id="GO:0015833">
    <property type="term" value="P:peptide transport"/>
    <property type="evidence" value="ECO:0007669"/>
    <property type="project" value="TreeGrafter"/>
</dbReference>
<dbReference type="Proteomes" id="UP000652477">
    <property type="component" value="Unassembled WGS sequence"/>
</dbReference>
<evidence type="ECO:0000256" key="4">
    <source>
        <dbReference type="SAM" id="SignalP"/>
    </source>
</evidence>
<comment type="caution">
    <text evidence="6">The sequence shown here is derived from an EMBL/GenBank/DDBJ whole genome shotgun (WGS) entry which is preliminary data.</text>
</comment>
<dbReference type="PIRSF" id="PIRSF002741">
    <property type="entry name" value="MppA"/>
    <property type="match status" value="1"/>
</dbReference>
<evidence type="ECO:0000313" key="7">
    <source>
        <dbReference type="Proteomes" id="UP000652477"/>
    </source>
</evidence>
<dbReference type="InterPro" id="IPR039424">
    <property type="entry name" value="SBP_5"/>
</dbReference>
<protein>
    <submittedName>
        <fullName evidence="6">ABC transporter substrate-binding protein</fullName>
    </submittedName>
</protein>
<dbReference type="Gene3D" id="3.90.76.10">
    <property type="entry name" value="Dipeptide-binding Protein, Domain 1"/>
    <property type="match status" value="1"/>
</dbReference>
<keyword evidence="2" id="KW-0813">Transport</keyword>
<keyword evidence="7" id="KW-1185">Reference proteome</keyword>
<feature type="chain" id="PRO_5038502841" evidence="4">
    <location>
        <begin position="25"/>
        <end position="514"/>
    </location>
</feature>
<dbReference type="InterPro" id="IPR000914">
    <property type="entry name" value="SBP_5_dom"/>
</dbReference>
<gene>
    <name evidence="6" type="ORF">H8S37_15335</name>
</gene>
<reference evidence="6" key="1">
    <citation type="submission" date="2020-08" db="EMBL/GenBank/DDBJ databases">
        <title>Genome public.</title>
        <authorList>
            <person name="Liu C."/>
            <person name="Sun Q."/>
        </authorList>
    </citation>
    <scope>NUCLEOTIDE SEQUENCE</scope>
    <source>
        <strain evidence="6">NSJ-55</strain>
    </source>
</reference>
<dbReference type="Gene3D" id="3.10.105.10">
    <property type="entry name" value="Dipeptide-binding Protein, Domain 3"/>
    <property type="match status" value="1"/>
</dbReference>
<dbReference type="PANTHER" id="PTHR30290:SF9">
    <property type="entry name" value="OLIGOPEPTIDE-BINDING PROTEIN APPA"/>
    <property type="match status" value="1"/>
</dbReference>
<name>A0A923RS09_9FIRM</name>